<dbReference type="EMBL" id="JACCBM010000001">
    <property type="protein sequence ID" value="NYD68892.1"/>
    <property type="molecule type" value="Genomic_DNA"/>
</dbReference>
<dbReference type="RefSeq" id="WP_179546325.1">
    <property type="nucleotide sequence ID" value="NZ_BSEW01000001.1"/>
</dbReference>
<dbReference type="AlphaFoldDB" id="A0A852S947"/>
<gene>
    <name evidence="1" type="ORF">BJ984_000050</name>
</gene>
<reference evidence="1 2" key="1">
    <citation type="submission" date="2020-07" db="EMBL/GenBank/DDBJ databases">
        <title>Sequencing the genomes of 1000 actinobacteria strains.</title>
        <authorList>
            <person name="Klenk H.-P."/>
        </authorList>
    </citation>
    <scope>NUCLEOTIDE SEQUENCE [LARGE SCALE GENOMIC DNA]</scope>
    <source>
        <strain evidence="1 2">DSM 26474</strain>
    </source>
</reference>
<evidence type="ECO:0000313" key="1">
    <source>
        <dbReference type="EMBL" id="NYD68892.1"/>
    </source>
</evidence>
<keyword evidence="2" id="KW-1185">Reference proteome</keyword>
<evidence type="ECO:0000313" key="2">
    <source>
        <dbReference type="Proteomes" id="UP000549913"/>
    </source>
</evidence>
<accession>A0A852S947</accession>
<sequence>MTEMGEVARVGQTATLTGTHAIPLACASVSYIARSAGVRAVVIKGLIAEEHRLRPSRTSADVDVLVDPAGFEELIDALGRRGWHERVHLWLFDRLEEHSMTLINDQWPVDIDVHRYFPGFLLPAQRVFDELWAHRREFTVAGQPVVGTDAAAASAIVALHALRWMHSDRNVTEFDFLAEHLRAHPAVTAALVQLAARTGSSETLAPLFARLRVEQVEGPRTPTGALAAWNRRVAHPSRTGEWFSYFLRTPKRAWPRELAQVLWPARELYRQDHPGVPDTTRALFLARVTRLRNGTGGLLRIAVSDLGRRAGISRRKR</sequence>
<proteinExistence type="predicted"/>
<comment type="caution">
    <text evidence="1">The sequence shown here is derived from an EMBL/GenBank/DDBJ whole genome shotgun (WGS) entry which is preliminary data.</text>
</comment>
<name>A0A852S947_9MICO</name>
<organism evidence="1 2">
    <name type="scientific">Herbiconiux flava</name>
    <dbReference type="NCBI Taxonomy" id="881268"/>
    <lineage>
        <taxon>Bacteria</taxon>
        <taxon>Bacillati</taxon>
        <taxon>Actinomycetota</taxon>
        <taxon>Actinomycetes</taxon>
        <taxon>Micrococcales</taxon>
        <taxon>Microbacteriaceae</taxon>
        <taxon>Herbiconiux</taxon>
    </lineage>
</organism>
<evidence type="ECO:0008006" key="3">
    <source>
        <dbReference type="Google" id="ProtNLM"/>
    </source>
</evidence>
<dbReference type="Proteomes" id="UP000549913">
    <property type="component" value="Unassembled WGS sequence"/>
</dbReference>
<protein>
    <recommendedName>
        <fullName evidence="3">Nucleotidyltransferase family protein</fullName>
    </recommendedName>
</protein>